<sequence length="325" mass="37581">MSLILSNEGVTVHPIVVPTKFSLKSFNFYLVEQADSLTLIDGGIPTDECWEYLENVLAKNDLHVSDITQVLLTHNHEDHVGIINRITDIKDVPVYAHADSIYRLKRDKDYFALRIDFFKQLYEEMDCGDFGTRQIEKITKLMSRNEKNTVRSDIIPIAENDIISGLKVFETPGHSPDHIVFFDEQKKELFGGDHLVSHISSNAIVEPDRDGRRIQTLSQYVQSLQKCSNFEINLVYPGHGELIRNSRELFNYRLERIHLKSDQVLTFIKEGYNTGKELAQVFYKEKYKSEFALVMSEIVGHLDYLESNHKVEKVKKKGVWHYKAS</sequence>
<reference evidence="2" key="1">
    <citation type="submission" date="2020-09" db="EMBL/GenBank/DDBJ databases">
        <title>Bacillus faecalis sp. nov., a moderately halophilic bacterium isolated from cow faeces.</title>
        <authorList>
            <person name="Jiang L."/>
            <person name="Lee J."/>
        </authorList>
    </citation>
    <scope>NUCLEOTIDE SEQUENCE</scope>
    <source>
        <strain evidence="2">AGMB 02131</strain>
    </source>
</reference>
<dbReference type="PANTHER" id="PTHR23131">
    <property type="entry name" value="ENDORIBONUCLEASE LACTB2"/>
    <property type="match status" value="1"/>
</dbReference>
<dbReference type="Gene3D" id="3.60.15.10">
    <property type="entry name" value="Ribonuclease Z/Hydroxyacylglutathione hydrolase-like"/>
    <property type="match status" value="1"/>
</dbReference>
<evidence type="ECO:0000259" key="1">
    <source>
        <dbReference type="SMART" id="SM00849"/>
    </source>
</evidence>
<dbReference type="InterPro" id="IPR050662">
    <property type="entry name" value="Sec-metab_biosynth-thioest"/>
</dbReference>
<comment type="caution">
    <text evidence="2">The sequence shown here is derived from an EMBL/GenBank/DDBJ whole genome shotgun (WGS) entry which is preliminary data.</text>
</comment>
<accession>A0A927CZQ9</accession>
<gene>
    <name evidence="2" type="ORF">IEO70_08190</name>
</gene>
<dbReference type="InterPro" id="IPR001279">
    <property type="entry name" value="Metallo-B-lactamas"/>
</dbReference>
<feature type="domain" description="Metallo-beta-lactamase" evidence="1">
    <location>
        <begin position="25"/>
        <end position="239"/>
    </location>
</feature>
<dbReference type="SMART" id="SM00849">
    <property type="entry name" value="Lactamase_B"/>
    <property type="match status" value="1"/>
</dbReference>
<keyword evidence="3" id="KW-1185">Reference proteome</keyword>
<dbReference type="AlphaFoldDB" id="A0A927CZQ9"/>
<dbReference type="EMBL" id="JACXSI010000016">
    <property type="protein sequence ID" value="MBD3108344.1"/>
    <property type="molecule type" value="Genomic_DNA"/>
</dbReference>
<protein>
    <submittedName>
        <fullName evidence="2">MBL fold metallo-hydrolase</fullName>
    </submittedName>
</protein>
<evidence type="ECO:0000313" key="2">
    <source>
        <dbReference type="EMBL" id="MBD3108344.1"/>
    </source>
</evidence>
<dbReference type="SUPFAM" id="SSF56281">
    <property type="entry name" value="Metallo-hydrolase/oxidoreductase"/>
    <property type="match status" value="1"/>
</dbReference>
<dbReference type="InterPro" id="IPR036866">
    <property type="entry name" value="RibonucZ/Hydroxyglut_hydro"/>
</dbReference>
<dbReference type="Proteomes" id="UP000602076">
    <property type="component" value="Unassembled WGS sequence"/>
</dbReference>
<name>A0A927CZQ9_9BACI</name>
<evidence type="ECO:0000313" key="3">
    <source>
        <dbReference type="Proteomes" id="UP000602076"/>
    </source>
</evidence>
<proteinExistence type="predicted"/>
<dbReference type="Pfam" id="PF00753">
    <property type="entry name" value="Lactamase_B"/>
    <property type="match status" value="1"/>
</dbReference>
<organism evidence="2 3">
    <name type="scientific">Peribacillus faecalis</name>
    <dbReference type="NCBI Taxonomy" id="2772559"/>
    <lineage>
        <taxon>Bacteria</taxon>
        <taxon>Bacillati</taxon>
        <taxon>Bacillota</taxon>
        <taxon>Bacilli</taxon>
        <taxon>Bacillales</taxon>
        <taxon>Bacillaceae</taxon>
        <taxon>Peribacillus</taxon>
    </lineage>
</organism>